<reference evidence="2" key="1">
    <citation type="submission" date="2023-06" db="EMBL/GenBank/DDBJ databases">
        <title>Genome-scale phylogeny and comparative genomics of the fungal order Sordariales.</title>
        <authorList>
            <consortium name="Lawrence Berkeley National Laboratory"/>
            <person name="Hensen N."/>
            <person name="Bonometti L."/>
            <person name="Westerberg I."/>
            <person name="Brannstrom I.O."/>
            <person name="Guillou S."/>
            <person name="Cros-Aarteil S."/>
            <person name="Calhoun S."/>
            <person name="Haridas S."/>
            <person name="Kuo A."/>
            <person name="Mondo S."/>
            <person name="Pangilinan J."/>
            <person name="Riley R."/>
            <person name="Labutti K."/>
            <person name="Andreopoulos B."/>
            <person name="Lipzen A."/>
            <person name="Chen C."/>
            <person name="Yanf M."/>
            <person name="Daum C."/>
            <person name="Ng V."/>
            <person name="Clum A."/>
            <person name="Steindorff A."/>
            <person name="Ohm R."/>
            <person name="Martin F."/>
            <person name="Silar P."/>
            <person name="Natvig D."/>
            <person name="Lalanne C."/>
            <person name="Gautier V."/>
            <person name="Ament-Velasquez S.L."/>
            <person name="Kruys A."/>
            <person name="Hutchinson M.I."/>
            <person name="Powell A.J."/>
            <person name="Barry K."/>
            <person name="Miller A.N."/>
            <person name="Grigoriev I.V."/>
            <person name="Debuchy R."/>
            <person name="Gladieux P."/>
            <person name="Thoren M.H."/>
            <person name="Johannesson H."/>
        </authorList>
    </citation>
    <scope>NUCLEOTIDE SEQUENCE</scope>
    <source>
        <strain evidence="2">PSN4</strain>
    </source>
</reference>
<keyword evidence="3" id="KW-1185">Reference proteome</keyword>
<keyword evidence="1" id="KW-0812">Transmembrane</keyword>
<evidence type="ECO:0000313" key="2">
    <source>
        <dbReference type="EMBL" id="KAK1751332.1"/>
    </source>
</evidence>
<gene>
    <name evidence="2" type="ORF">QBC47DRAFT_391644</name>
</gene>
<organism evidence="2 3">
    <name type="scientific">Echria macrotheca</name>
    <dbReference type="NCBI Taxonomy" id="438768"/>
    <lineage>
        <taxon>Eukaryota</taxon>
        <taxon>Fungi</taxon>
        <taxon>Dikarya</taxon>
        <taxon>Ascomycota</taxon>
        <taxon>Pezizomycotina</taxon>
        <taxon>Sordariomycetes</taxon>
        <taxon>Sordariomycetidae</taxon>
        <taxon>Sordariales</taxon>
        <taxon>Schizotheciaceae</taxon>
        <taxon>Echria</taxon>
    </lineage>
</organism>
<evidence type="ECO:0000256" key="1">
    <source>
        <dbReference type="SAM" id="Phobius"/>
    </source>
</evidence>
<feature type="transmembrane region" description="Helical" evidence="1">
    <location>
        <begin position="302"/>
        <end position="325"/>
    </location>
</feature>
<dbReference type="AlphaFoldDB" id="A0AAJ0F2N5"/>
<keyword evidence="1" id="KW-0472">Membrane</keyword>
<dbReference type="EMBL" id="MU839842">
    <property type="protein sequence ID" value="KAK1751332.1"/>
    <property type="molecule type" value="Genomic_DNA"/>
</dbReference>
<evidence type="ECO:0000313" key="3">
    <source>
        <dbReference type="Proteomes" id="UP001239445"/>
    </source>
</evidence>
<comment type="caution">
    <text evidence="2">The sequence shown here is derived from an EMBL/GenBank/DDBJ whole genome shotgun (WGS) entry which is preliminary data.</text>
</comment>
<sequence>MPPDGHILRKIWPRLPEHELSTHEADYARILDHLLATGKALDAPSSTLGPMSMDDITDIIAEIRRLRSLSRAEVVSTVRQKFQQKSLCEVALPKAVDLAASLWLTANIRSDVGLLFVSSPGICWGENANLEALLQTAFQLPQRVSPGDTTTPARIQSNLTMANLVANFGFKVRWTHNICEHLSIDWVGRVITVYEHKICLWNHLRFKEDTVLPAAILEEAIDTLNLLFPFGDAATEILLKKHCLPFYGLGYCGRQRTLNIRDYSYWRKPIEELQRVLDGPPSGLQQLALDRNRSNMLAFTTFWIAAAVAVLAVAGLVAGVLSTVYSKRQYDIALLQYQLSLAQACAAPGAADQLPEFCH</sequence>
<dbReference type="Proteomes" id="UP001239445">
    <property type="component" value="Unassembled WGS sequence"/>
</dbReference>
<accession>A0AAJ0F2N5</accession>
<keyword evidence="1" id="KW-1133">Transmembrane helix</keyword>
<protein>
    <submittedName>
        <fullName evidence="2">Uncharacterized protein</fullName>
    </submittedName>
</protein>
<proteinExistence type="predicted"/>
<name>A0AAJ0F2N5_9PEZI</name>